<evidence type="ECO:0000313" key="4">
    <source>
        <dbReference type="Proteomes" id="UP000289691"/>
    </source>
</evidence>
<dbReference type="InterPro" id="IPR029149">
    <property type="entry name" value="Creatin/AminoP/Spt16_N"/>
</dbReference>
<feature type="domain" description="Creatinase N-terminal" evidence="2">
    <location>
        <begin position="6"/>
        <end position="89"/>
    </location>
</feature>
<dbReference type="Pfam" id="PF00557">
    <property type="entry name" value="Peptidase_M24"/>
    <property type="match status" value="1"/>
</dbReference>
<gene>
    <name evidence="3" type="ORF">EAF64_10510</name>
</gene>
<dbReference type="SUPFAM" id="SSF55920">
    <property type="entry name" value="Creatinase/aminopeptidase"/>
    <property type="match status" value="1"/>
</dbReference>
<evidence type="ECO:0000259" key="1">
    <source>
        <dbReference type="Pfam" id="PF00557"/>
    </source>
</evidence>
<name>A0A498L4X2_9EURY</name>
<proteinExistence type="predicted"/>
<dbReference type="PANTHER" id="PTHR46112">
    <property type="entry name" value="AMINOPEPTIDASE"/>
    <property type="match status" value="1"/>
</dbReference>
<dbReference type="InterPro" id="IPR050659">
    <property type="entry name" value="Peptidase_M24B"/>
</dbReference>
<protein>
    <submittedName>
        <fullName evidence="3">Aminopeptidase P family protein</fullName>
    </submittedName>
</protein>
<keyword evidence="3" id="KW-0645">Protease</keyword>
<dbReference type="InterPro" id="IPR036005">
    <property type="entry name" value="Creatinase/aminopeptidase-like"/>
</dbReference>
<evidence type="ECO:0000259" key="2">
    <source>
        <dbReference type="Pfam" id="PF01321"/>
    </source>
</evidence>
<dbReference type="OrthoDB" id="1346at2157"/>
<dbReference type="PANTHER" id="PTHR46112:SF2">
    <property type="entry name" value="XAA-PRO AMINOPEPTIDASE P-RELATED"/>
    <property type="match status" value="1"/>
</dbReference>
<evidence type="ECO:0000313" key="3">
    <source>
        <dbReference type="EMBL" id="RXK49342.1"/>
    </source>
</evidence>
<keyword evidence="3" id="KW-0031">Aminopeptidase</keyword>
<dbReference type="SUPFAM" id="SSF53092">
    <property type="entry name" value="Creatinase/prolidase N-terminal domain"/>
    <property type="match status" value="1"/>
</dbReference>
<organism evidence="3 4">
    <name type="scientific">Halorientalis pallida</name>
    <dbReference type="NCBI Taxonomy" id="2479928"/>
    <lineage>
        <taxon>Archaea</taxon>
        <taxon>Methanobacteriati</taxon>
        <taxon>Methanobacteriota</taxon>
        <taxon>Stenosarchaea group</taxon>
        <taxon>Halobacteria</taxon>
        <taxon>Halobacteriales</taxon>
        <taxon>Haloarculaceae</taxon>
        <taxon>Halorientalis</taxon>
    </lineage>
</organism>
<keyword evidence="4" id="KW-1185">Reference proteome</keyword>
<dbReference type="GO" id="GO:0004177">
    <property type="term" value="F:aminopeptidase activity"/>
    <property type="evidence" value="ECO:0007669"/>
    <property type="project" value="UniProtKB-KW"/>
</dbReference>
<dbReference type="RefSeq" id="WP_129068938.1">
    <property type="nucleotide sequence ID" value="NZ_RDFA01000003.1"/>
</dbReference>
<dbReference type="Gene3D" id="3.40.350.10">
    <property type="entry name" value="Creatinase/prolidase N-terminal domain"/>
    <property type="match status" value="1"/>
</dbReference>
<keyword evidence="3" id="KW-0378">Hydrolase</keyword>
<dbReference type="InterPro" id="IPR000994">
    <property type="entry name" value="Pept_M24"/>
</dbReference>
<dbReference type="EMBL" id="RDFA01000003">
    <property type="protein sequence ID" value="RXK49342.1"/>
    <property type="molecule type" value="Genomic_DNA"/>
</dbReference>
<reference evidence="3 4" key="1">
    <citation type="submission" date="2019-01" db="EMBL/GenBank/DDBJ databases">
        <title>Halorientalis sp. F13-25 a new haloarchaeum isolated from hypersaline water.</title>
        <authorList>
            <person name="Ana D.-V."/>
            <person name="Cristina S.-P."/>
            <person name="Antonio V."/>
        </authorList>
    </citation>
    <scope>NUCLEOTIDE SEQUENCE [LARGE SCALE GENOMIC DNA]</scope>
    <source>
        <strain evidence="3 4">F13-25</strain>
    </source>
</reference>
<dbReference type="Pfam" id="PF01321">
    <property type="entry name" value="Creatinase_N"/>
    <property type="match status" value="1"/>
</dbReference>
<dbReference type="Proteomes" id="UP000289691">
    <property type="component" value="Unassembled WGS sequence"/>
</dbReference>
<dbReference type="Gene3D" id="3.90.230.10">
    <property type="entry name" value="Creatinase/methionine aminopeptidase superfamily"/>
    <property type="match status" value="1"/>
</dbReference>
<comment type="caution">
    <text evidence="3">The sequence shown here is derived from an EMBL/GenBank/DDBJ whole genome shotgun (WGS) entry which is preliminary data.</text>
</comment>
<sequence>MERDLSALDAFLDEAGVDGFLIDAAGDDSDQLYLSGFSAPDPFHTLYDGEVHLLVSSLEYGRAKTESGAASVERHVEYDLPALVEEHGRLAGGRRVLASFVEDRGVESVAVPSRFPVATADGLREHDIDVQSPDTPPIGRGGTNVIEAIRATKTDREVEHVRTAQKANEASMRAAEELIEAATVEDGTLHYEGDPLTSERVKEEIEVTLLRHGCALDETIVACGADAADPHDRGSGPLAAEEPIIVDIFPRDKATKYHADMTRTFLKGEPSEEIRRWYDLTAEAKRAALETVEAGATGAAVHDAVCDVYEGAGEPTLRSDETTETGFIHNTGHGVGLDVHEQPLVGPGGGELEPGHIITIEPGLYDPAVGGIRIEDIVVVTEDGYENLTDYPEALVV</sequence>
<dbReference type="InterPro" id="IPR000587">
    <property type="entry name" value="Creatinase_N"/>
</dbReference>
<feature type="domain" description="Peptidase M24" evidence="1">
    <location>
        <begin position="160"/>
        <end position="382"/>
    </location>
</feature>
<accession>A0A498L4X2</accession>
<dbReference type="AlphaFoldDB" id="A0A498L4X2"/>